<dbReference type="SUPFAM" id="SSF47789">
    <property type="entry name" value="C-terminal domain of RNA polymerase alpha subunit"/>
    <property type="match status" value="1"/>
</dbReference>
<accession>A0A2W7TTC4</accession>
<evidence type="ECO:0000313" key="1">
    <source>
        <dbReference type="EMBL" id="PZX91960.1"/>
    </source>
</evidence>
<name>A0A2W7TTC4_9FLAO</name>
<dbReference type="Proteomes" id="UP000249177">
    <property type="component" value="Unassembled WGS sequence"/>
</dbReference>
<evidence type="ECO:0000313" key="2">
    <source>
        <dbReference type="Proteomes" id="UP000249177"/>
    </source>
</evidence>
<sequence>MSHFCYFSFIQKEQRKSKIGFLSLLPAPTRRTLENVDITTLEKLSKHSGKDILKLHEIRKTTIPKLREALEAENLIFTKLNT</sequence>
<dbReference type="Gene3D" id="1.10.150.20">
    <property type="entry name" value="5' to 3' exonuclease, C-terminal subdomain"/>
    <property type="match status" value="1"/>
</dbReference>
<keyword evidence="2" id="KW-1185">Reference proteome</keyword>
<dbReference type="EMBL" id="QKXH01000014">
    <property type="protein sequence ID" value="PZX91960.1"/>
    <property type="molecule type" value="Genomic_DNA"/>
</dbReference>
<gene>
    <name evidence="1" type="ORF">DOS84_17845</name>
</gene>
<proteinExistence type="predicted"/>
<organism evidence="1 2">
    <name type="scientific">Flavobacterium aquariorum</name>
    <dbReference type="NCBI Taxonomy" id="2217670"/>
    <lineage>
        <taxon>Bacteria</taxon>
        <taxon>Pseudomonadati</taxon>
        <taxon>Bacteroidota</taxon>
        <taxon>Flavobacteriia</taxon>
        <taxon>Flavobacteriales</taxon>
        <taxon>Flavobacteriaceae</taxon>
        <taxon>Flavobacterium</taxon>
    </lineage>
</organism>
<evidence type="ECO:0008006" key="3">
    <source>
        <dbReference type="Google" id="ProtNLM"/>
    </source>
</evidence>
<reference evidence="1 2" key="1">
    <citation type="submission" date="2018-06" db="EMBL/GenBank/DDBJ databases">
        <title>Flavobacterium sp IMCC34762, genome.</title>
        <authorList>
            <person name="Joung Y."/>
            <person name="Cho J."/>
            <person name="Song J."/>
        </authorList>
    </citation>
    <scope>NUCLEOTIDE SEQUENCE [LARGE SCALE GENOMIC DNA]</scope>
    <source>
        <strain evidence="1 2">IMCC34762</strain>
    </source>
</reference>
<protein>
    <recommendedName>
        <fullName evidence="3">RNA polymerase alpha subunit C-terminal domain-containing protein</fullName>
    </recommendedName>
</protein>
<dbReference type="OrthoDB" id="7950977at2"/>
<dbReference type="AlphaFoldDB" id="A0A2W7TTC4"/>
<comment type="caution">
    <text evidence="1">The sequence shown here is derived from an EMBL/GenBank/DDBJ whole genome shotgun (WGS) entry which is preliminary data.</text>
</comment>